<evidence type="ECO:0000256" key="1">
    <source>
        <dbReference type="SAM" id="Phobius"/>
    </source>
</evidence>
<reference evidence="2 3" key="1">
    <citation type="journal article" date="2019" name="Int. J. Syst. Evol. Microbiol.">
        <title>The Global Catalogue of Microorganisms (GCM) 10K type strain sequencing project: providing services to taxonomists for standard genome sequencing and annotation.</title>
        <authorList>
            <consortium name="The Broad Institute Genomics Platform"/>
            <consortium name="The Broad Institute Genome Sequencing Center for Infectious Disease"/>
            <person name="Wu L."/>
            <person name="Ma J."/>
        </authorList>
    </citation>
    <scope>NUCLEOTIDE SEQUENCE [LARGE SCALE GENOMIC DNA]</scope>
    <source>
        <strain evidence="2 3">CGMCC 1.12562</strain>
    </source>
</reference>
<evidence type="ECO:0000313" key="3">
    <source>
        <dbReference type="Proteomes" id="UP001595660"/>
    </source>
</evidence>
<comment type="caution">
    <text evidence="2">The sequence shown here is derived from an EMBL/GenBank/DDBJ whole genome shotgun (WGS) entry which is preliminary data.</text>
</comment>
<keyword evidence="1" id="KW-0812">Transmembrane</keyword>
<keyword evidence="1" id="KW-0472">Membrane</keyword>
<evidence type="ECO:0000313" key="2">
    <source>
        <dbReference type="EMBL" id="MFC3476349.1"/>
    </source>
</evidence>
<sequence>MLESFDVKERVVTVVSVIVLWFAGLGAGAVIASQSALSSSVVVLFASALAPVYMVRIGIQSLPDRFDFERYLAETDESLQFVQYVTTAVLAVSVGTATGIITNRLATPLLPQLSLSVGMLVAFICSLVLGLNLFVVLNKEYRVESESVAKNSNR</sequence>
<feature type="transmembrane region" description="Helical" evidence="1">
    <location>
        <begin position="79"/>
        <end position="101"/>
    </location>
</feature>
<feature type="transmembrane region" description="Helical" evidence="1">
    <location>
        <begin position="37"/>
        <end position="59"/>
    </location>
</feature>
<protein>
    <submittedName>
        <fullName evidence="2">Uncharacterized protein</fullName>
    </submittedName>
</protein>
<organism evidence="2 3">
    <name type="scientific">Halobacterium litoreum</name>
    <dbReference type="NCBI Taxonomy" id="2039234"/>
    <lineage>
        <taxon>Archaea</taxon>
        <taxon>Methanobacteriati</taxon>
        <taxon>Methanobacteriota</taxon>
        <taxon>Stenosarchaea group</taxon>
        <taxon>Halobacteria</taxon>
        <taxon>Halobacteriales</taxon>
        <taxon>Halobacteriaceae</taxon>
        <taxon>Halobacterium</taxon>
    </lineage>
</organism>
<accession>A0ABD5NBQ4</accession>
<gene>
    <name evidence="2" type="ORF">ACFOKC_01285</name>
</gene>
<feature type="transmembrane region" description="Helical" evidence="1">
    <location>
        <begin position="113"/>
        <end position="137"/>
    </location>
</feature>
<dbReference type="EMBL" id="JBHRWN010000002">
    <property type="protein sequence ID" value="MFC3476349.1"/>
    <property type="molecule type" value="Genomic_DNA"/>
</dbReference>
<keyword evidence="1" id="KW-1133">Transmembrane helix</keyword>
<keyword evidence="3" id="KW-1185">Reference proteome</keyword>
<dbReference type="AlphaFoldDB" id="A0ABD5NBQ4"/>
<dbReference type="Proteomes" id="UP001595660">
    <property type="component" value="Unassembled WGS sequence"/>
</dbReference>
<dbReference type="RefSeq" id="WP_390226261.1">
    <property type="nucleotide sequence ID" value="NZ_JBHRWN010000002.1"/>
</dbReference>
<name>A0ABD5NBQ4_9EURY</name>
<proteinExistence type="predicted"/>
<feature type="transmembrane region" description="Helical" evidence="1">
    <location>
        <begin position="12"/>
        <end position="31"/>
    </location>
</feature>